<gene>
    <name evidence="3" type="ORF">SAMN05216226_1089</name>
</gene>
<dbReference type="InterPro" id="IPR036388">
    <property type="entry name" value="WH-like_DNA-bd_sf"/>
</dbReference>
<feature type="domain" description="Transcription regulator PadR N-terminal" evidence="2">
    <location>
        <begin position="33"/>
        <end position="101"/>
    </location>
</feature>
<dbReference type="STRING" id="890420.SAMN05216226_1089"/>
<name>A0A1G8W0L0_9EURY</name>
<dbReference type="OrthoDB" id="262522at2157"/>
<dbReference type="EMBL" id="FNFC01000008">
    <property type="protein sequence ID" value="SDJ71891.1"/>
    <property type="molecule type" value="Genomic_DNA"/>
</dbReference>
<sequence>MSETESAGTARNDTDESPNQKRLADLSAFQRDILWALSHYGPMKGLAIKARLQDYYGENINHGQLYPNLDELVDRDLVDKGKQDQRTNEYTLTADGKQALSRRRTWTETAEVVQA</sequence>
<dbReference type="Gene3D" id="1.10.10.10">
    <property type="entry name" value="Winged helix-like DNA-binding domain superfamily/Winged helix DNA-binding domain"/>
    <property type="match status" value="1"/>
</dbReference>
<evidence type="ECO:0000259" key="2">
    <source>
        <dbReference type="Pfam" id="PF03551"/>
    </source>
</evidence>
<reference evidence="3 4" key="1">
    <citation type="submission" date="2016-10" db="EMBL/GenBank/DDBJ databases">
        <authorList>
            <person name="de Groot N.N."/>
        </authorList>
    </citation>
    <scope>NUCLEOTIDE SEQUENCE [LARGE SCALE GENOMIC DNA]</scope>
    <source>
        <strain evidence="3 4">IBRC-M10015</strain>
    </source>
</reference>
<dbReference type="InterPro" id="IPR005149">
    <property type="entry name" value="Tscrpt_reg_PadR_N"/>
</dbReference>
<evidence type="ECO:0000313" key="4">
    <source>
        <dbReference type="Proteomes" id="UP000198856"/>
    </source>
</evidence>
<feature type="compositionally biased region" description="Basic and acidic residues" evidence="1">
    <location>
        <begin position="12"/>
        <end position="23"/>
    </location>
</feature>
<dbReference type="SUPFAM" id="SSF46785">
    <property type="entry name" value="Winged helix' DNA-binding domain"/>
    <property type="match status" value="1"/>
</dbReference>
<dbReference type="Proteomes" id="UP000198856">
    <property type="component" value="Unassembled WGS sequence"/>
</dbReference>
<keyword evidence="4" id="KW-1185">Reference proteome</keyword>
<evidence type="ECO:0000313" key="3">
    <source>
        <dbReference type="EMBL" id="SDJ71891.1"/>
    </source>
</evidence>
<feature type="region of interest" description="Disordered" evidence="1">
    <location>
        <begin position="1"/>
        <end position="23"/>
    </location>
</feature>
<evidence type="ECO:0000256" key="1">
    <source>
        <dbReference type="SAM" id="MobiDB-lite"/>
    </source>
</evidence>
<dbReference type="Pfam" id="PF03551">
    <property type="entry name" value="PadR"/>
    <property type="match status" value="1"/>
</dbReference>
<organism evidence="3 4">
    <name type="scientific">Halovenus aranensis</name>
    <dbReference type="NCBI Taxonomy" id="890420"/>
    <lineage>
        <taxon>Archaea</taxon>
        <taxon>Methanobacteriati</taxon>
        <taxon>Methanobacteriota</taxon>
        <taxon>Stenosarchaea group</taxon>
        <taxon>Halobacteria</taxon>
        <taxon>Halobacteriales</taxon>
        <taxon>Haloarculaceae</taxon>
        <taxon>Halovenus</taxon>
    </lineage>
</organism>
<feature type="compositionally biased region" description="Polar residues" evidence="1">
    <location>
        <begin position="1"/>
        <end position="11"/>
    </location>
</feature>
<proteinExistence type="predicted"/>
<dbReference type="RefSeq" id="WP_092702212.1">
    <property type="nucleotide sequence ID" value="NZ_FNFC01000008.1"/>
</dbReference>
<dbReference type="AlphaFoldDB" id="A0A1G8W0L0"/>
<protein>
    <submittedName>
        <fullName evidence="3">Transcriptional regulator PadR-like family protein</fullName>
    </submittedName>
</protein>
<dbReference type="InterPro" id="IPR036390">
    <property type="entry name" value="WH_DNA-bd_sf"/>
</dbReference>
<accession>A0A1G8W0L0</accession>